<keyword evidence="8" id="KW-1185">Reference proteome</keyword>
<feature type="domain" description="Periplasmic binding protein" evidence="6">
    <location>
        <begin position="87"/>
        <end position="341"/>
    </location>
</feature>
<name>A0ABY5VHU6_9FIRM</name>
<dbReference type="CDD" id="cd01536">
    <property type="entry name" value="PBP1_ABC_sugar_binding-like"/>
    <property type="match status" value="1"/>
</dbReference>
<evidence type="ECO:0000256" key="2">
    <source>
        <dbReference type="ARBA" id="ARBA00007639"/>
    </source>
</evidence>
<dbReference type="SUPFAM" id="SSF53822">
    <property type="entry name" value="Periplasmic binding protein-like I"/>
    <property type="match status" value="1"/>
</dbReference>
<dbReference type="InterPro" id="IPR025997">
    <property type="entry name" value="SBP_2_dom"/>
</dbReference>
<dbReference type="RefSeq" id="WP_049898371.1">
    <property type="nucleotide sequence ID" value="NZ_CABLBR010000032.1"/>
</dbReference>
<dbReference type="PANTHER" id="PTHR46847">
    <property type="entry name" value="D-ALLOSE-BINDING PERIPLASMIC PROTEIN-RELATED"/>
    <property type="match status" value="1"/>
</dbReference>
<keyword evidence="3 5" id="KW-0732">Signal</keyword>
<evidence type="ECO:0000256" key="3">
    <source>
        <dbReference type="ARBA" id="ARBA00022729"/>
    </source>
</evidence>
<dbReference type="PANTHER" id="PTHR46847:SF1">
    <property type="entry name" value="D-ALLOSE-BINDING PERIPLASMIC PROTEIN-RELATED"/>
    <property type="match status" value="1"/>
</dbReference>
<evidence type="ECO:0000313" key="7">
    <source>
        <dbReference type="EMBL" id="UWP59465.1"/>
    </source>
</evidence>
<dbReference type="InterPro" id="IPR028082">
    <property type="entry name" value="Peripla_BP_I"/>
</dbReference>
<organism evidence="7 8">
    <name type="scientific">Ruminococcus gauvreauii</name>
    <dbReference type="NCBI Taxonomy" id="438033"/>
    <lineage>
        <taxon>Bacteria</taxon>
        <taxon>Bacillati</taxon>
        <taxon>Bacillota</taxon>
        <taxon>Clostridia</taxon>
        <taxon>Eubacteriales</taxon>
        <taxon>Oscillospiraceae</taxon>
        <taxon>Ruminococcus</taxon>
    </lineage>
</organism>
<evidence type="ECO:0000256" key="5">
    <source>
        <dbReference type="SAM" id="SignalP"/>
    </source>
</evidence>
<feature type="compositionally biased region" description="Basic and acidic residues" evidence="4">
    <location>
        <begin position="39"/>
        <end position="58"/>
    </location>
</feature>
<feature type="signal peptide" evidence="5">
    <location>
        <begin position="1"/>
        <end position="26"/>
    </location>
</feature>
<reference evidence="7" key="1">
    <citation type="journal article" date="2022" name="Cell">
        <title>Design, construction, and in vivo augmentation of a complex gut microbiome.</title>
        <authorList>
            <person name="Cheng A.G."/>
            <person name="Ho P.Y."/>
            <person name="Aranda-Diaz A."/>
            <person name="Jain S."/>
            <person name="Yu F.B."/>
            <person name="Meng X."/>
            <person name="Wang M."/>
            <person name="Iakiviak M."/>
            <person name="Nagashima K."/>
            <person name="Zhao A."/>
            <person name="Murugkar P."/>
            <person name="Patil A."/>
            <person name="Atabakhsh K."/>
            <person name="Weakley A."/>
            <person name="Yan J."/>
            <person name="Brumbaugh A.R."/>
            <person name="Higginbottom S."/>
            <person name="Dimas A."/>
            <person name="Shiver A.L."/>
            <person name="Deutschbauer A."/>
            <person name="Neff N."/>
            <person name="Sonnenburg J.L."/>
            <person name="Huang K.C."/>
            <person name="Fischbach M.A."/>
        </authorList>
    </citation>
    <scope>NUCLEOTIDE SEQUENCE</scope>
    <source>
        <strain evidence="7">DSM 19829</strain>
    </source>
</reference>
<accession>A0ABY5VHU6</accession>
<evidence type="ECO:0000313" key="8">
    <source>
        <dbReference type="Proteomes" id="UP001060164"/>
    </source>
</evidence>
<feature type="region of interest" description="Disordered" evidence="4">
    <location>
        <begin position="24"/>
        <end position="58"/>
    </location>
</feature>
<gene>
    <name evidence="7" type="ORF">NQ502_19245</name>
</gene>
<comment type="subcellular location">
    <subcellularLocation>
        <location evidence="1">Cell envelope</location>
    </subcellularLocation>
</comment>
<proteinExistence type="inferred from homology"/>
<comment type="similarity">
    <text evidence="2">Belongs to the bacterial solute-binding protein 2 family.</text>
</comment>
<evidence type="ECO:0000259" key="6">
    <source>
        <dbReference type="Pfam" id="PF13407"/>
    </source>
</evidence>
<evidence type="ECO:0000256" key="4">
    <source>
        <dbReference type="SAM" id="MobiDB-lite"/>
    </source>
</evidence>
<sequence>MKRRLLAIGITAMMAVSMFGCGQKEAADTTDAPAPAETEEAKENEEAPKAADDAEKDETPAADLLDWEQELAKTYAVNGDETFTWGYITMSFTDTFCAKVQEEVENYTKENYPNVKLNVADGKNDVNTQMELMENFITQGVDAILLTPVDSDGDVAVCGLAQEAGIPVINITAEPNCTEEDHFFIGSDHYLSGQLQAEYLIENVDDSETLNLCYLEGSNGYTHTTLRKEGFFETLDKAGYNYELLASLEGEYLRDKAMDITEDWMVQYGDKIDVIVAANDEMAMGALQAEQAAGVTGIINCGIDANDDAKRAVSEGTFGCTVFQNAVKQGQWGAIAAYSACASELQPEFIEIPYELVTKDNLADYQ</sequence>
<evidence type="ECO:0000256" key="1">
    <source>
        <dbReference type="ARBA" id="ARBA00004196"/>
    </source>
</evidence>
<feature type="chain" id="PRO_5047548291" evidence="5">
    <location>
        <begin position="27"/>
        <end position="366"/>
    </location>
</feature>
<dbReference type="PROSITE" id="PS51257">
    <property type="entry name" value="PROKAR_LIPOPROTEIN"/>
    <property type="match status" value="1"/>
</dbReference>
<dbReference type="Pfam" id="PF13407">
    <property type="entry name" value="Peripla_BP_4"/>
    <property type="match status" value="1"/>
</dbReference>
<dbReference type="EMBL" id="CP102290">
    <property type="protein sequence ID" value="UWP59465.1"/>
    <property type="molecule type" value="Genomic_DNA"/>
</dbReference>
<dbReference type="Proteomes" id="UP001060164">
    <property type="component" value="Chromosome"/>
</dbReference>
<dbReference type="Gene3D" id="3.40.50.2300">
    <property type="match status" value="2"/>
</dbReference>
<protein>
    <submittedName>
        <fullName evidence="7">Sugar ABC transporter substrate-binding protein</fullName>
    </submittedName>
</protein>